<keyword evidence="2" id="KW-1185">Reference proteome</keyword>
<gene>
    <name evidence="1" type="ORF">AUC31_11750</name>
</gene>
<evidence type="ECO:0008006" key="3">
    <source>
        <dbReference type="Google" id="ProtNLM"/>
    </source>
</evidence>
<dbReference type="AlphaFoldDB" id="A0A0U2YW83"/>
<protein>
    <recommendedName>
        <fullName evidence="3">Aminoglycoside phosphotransferase domain-containing protein</fullName>
    </recommendedName>
</protein>
<reference evidence="1" key="1">
    <citation type="submission" date="2016-01" db="EMBL/GenBank/DDBJ databases">
        <title>Complete genome of Planococcus rifietoensis type strain M8.</title>
        <authorList>
            <person name="See-Too W.S."/>
        </authorList>
    </citation>
    <scope>NUCLEOTIDE SEQUENCE [LARGE SCALE GENOMIC DNA]</scope>
    <source>
        <strain evidence="1">M8</strain>
    </source>
</reference>
<name>A0A0U2YW83_9BACL</name>
<dbReference type="RefSeq" id="WP_058382525.1">
    <property type="nucleotide sequence ID" value="NZ_CP013659.2"/>
</dbReference>
<dbReference type="InterPro" id="IPR011009">
    <property type="entry name" value="Kinase-like_dom_sf"/>
</dbReference>
<proteinExistence type="predicted"/>
<dbReference type="SUPFAM" id="SSF56112">
    <property type="entry name" value="Protein kinase-like (PK-like)"/>
    <property type="match status" value="1"/>
</dbReference>
<organism evidence="1 2">
    <name type="scientific">Planococcus rifietoensis</name>
    <dbReference type="NCBI Taxonomy" id="200991"/>
    <lineage>
        <taxon>Bacteria</taxon>
        <taxon>Bacillati</taxon>
        <taxon>Bacillota</taxon>
        <taxon>Bacilli</taxon>
        <taxon>Bacillales</taxon>
        <taxon>Caryophanaceae</taxon>
        <taxon>Planococcus</taxon>
    </lineage>
</organism>
<evidence type="ECO:0000313" key="2">
    <source>
        <dbReference type="Proteomes" id="UP000067683"/>
    </source>
</evidence>
<dbReference type="EMBL" id="CP013659">
    <property type="protein sequence ID" value="ALS75822.1"/>
    <property type="molecule type" value="Genomic_DNA"/>
</dbReference>
<dbReference type="OrthoDB" id="2590808at2"/>
<evidence type="ECO:0000313" key="1">
    <source>
        <dbReference type="EMBL" id="ALS75822.1"/>
    </source>
</evidence>
<dbReference type="Proteomes" id="UP000067683">
    <property type="component" value="Chromosome"/>
</dbReference>
<dbReference type="KEGG" id="prt:AUC31_11750"/>
<dbReference type="STRING" id="200991.AUC31_11750"/>
<sequence length="365" mass="41163">MNKAKLQAAVRHAAVESPEFLGEGAWHHAWKVEKDGRELVLRIPKDLIYGNPAEFDEEELTAEYAATELYYRSVNEAIKGAAPEFFQFHVSEQLSYTLESFAGKHIDLHELSRAQAVETGKALGEIYRKTEEIPHGLDGFGYLHWTEESGLRGSITGDVRRFLKEESEEQLSDYRELSEARPEFQDAGVNDALNLAVELRERGFTQPLISNQDASPENILMHGTQVCLIDPFPNIYYPRGMAGNFMNLYETFFIALSDTERYGKHRFVDCADNLKAIADGFLDGYSAGDKRVQAEVRGEQLLQLLETGYSHFHLLTGKLPEEARIRYGDKQQIEDRLGLLAAELKALAASQIMNLEEALETGRSV</sequence>
<accession>A0A0U2YW83</accession>